<proteinExistence type="predicted"/>
<dbReference type="OrthoDB" id="38684at2"/>
<dbReference type="Proteomes" id="UP000181899">
    <property type="component" value="Unassembled WGS sequence"/>
</dbReference>
<dbReference type="EMBL" id="FOVK01000010">
    <property type="protein sequence ID" value="SFO01206.1"/>
    <property type="molecule type" value="Genomic_DNA"/>
</dbReference>
<accession>A0A1I5DPU7</accession>
<name>A0A1I5DPU7_9CLOT</name>
<organism evidence="1 2">
    <name type="scientific">Proteiniclasticum ruminis</name>
    <dbReference type="NCBI Taxonomy" id="398199"/>
    <lineage>
        <taxon>Bacteria</taxon>
        <taxon>Bacillati</taxon>
        <taxon>Bacillota</taxon>
        <taxon>Clostridia</taxon>
        <taxon>Eubacteriales</taxon>
        <taxon>Clostridiaceae</taxon>
        <taxon>Proteiniclasticum</taxon>
    </lineage>
</organism>
<evidence type="ECO:0000313" key="2">
    <source>
        <dbReference type="Proteomes" id="UP000181899"/>
    </source>
</evidence>
<gene>
    <name evidence="1" type="ORF">SAMN04488695_11046</name>
</gene>
<dbReference type="AlphaFoldDB" id="A0A1I5DPU7"/>
<reference evidence="1 2" key="1">
    <citation type="submission" date="2016-10" db="EMBL/GenBank/DDBJ databases">
        <authorList>
            <person name="de Groot N.N."/>
        </authorList>
    </citation>
    <scope>NUCLEOTIDE SEQUENCE [LARGE SCALE GENOMIC DNA]</scope>
    <source>
        <strain evidence="1 2">ML2</strain>
    </source>
</reference>
<evidence type="ECO:0000313" key="1">
    <source>
        <dbReference type="EMBL" id="SFO01206.1"/>
    </source>
</evidence>
<protein>
    <recommendedName>
        <fullName evidence="3">Cellobiose phosphorylase</fullName>
    </recommendedName>
</protein>
<sequence>MRDKSLYIGDCILQGDSPEISLKTVGMNGETFFRISDFHEMPPFFMTIVNDGDFWMFVSSTGGLTAGRENADNALFPYVTDDKVHDSIETTGPDTALIVSLGERKVFWKPFTNHNADLYKIRRNLYKNTLGNKIIFEEENLDLNLTYRYSWKMSSRYGIVKESEIVSSCSKTVEISVLDGIRNILPYGVDALTQTSRSTLIDGYKRNELIESAALGIFTLSSIISDQPEPSESLKATTVWTKGLGDARYLLSEKQIRNFGKGLEVSTEHDIKGQRGAFYVSAALTLEPSDVKKWVIVSELKQSASDVESLMKEIADGDSILASLEEDLAKGDDNLKKLVFDADGFQFTEDRLAGYRHFSNTLYNIMRGGIYADGYRIPTQDLIAFIGKWNSSIMAKYKEELENLPGEISYLDLLAMVEKTGDPDYERLVLEYLPLTYSRRHGDPSRPWNKFNIKINGENGEQNLNFEGNWRDIFQNWEALSISFPEYIESIISKFVNASTPDGYNPYRITKDGIDWEEPDPSDPWSNIGYWGDHQVIYLLKILEMSRNYHPKKLSEMLSKESFVYANVPYRIKGIDSLIGNPKDTIVYDEESAGLIEKRVENCGADGKLHFRGEEIYHVNLMEKLLVVMLSKMSNYIPGGGIWMNTQRPEWNDANNALVGNGVSMVTLYYLYRYLSFMDRLMDEVSGTVKVSSEVKTMFDEMLKVLSESEEALMRGLTEEERYEMVKKLGEIGESYRQAIYENGFTGEKIHLDYMDVRRFLNTAERHLITTIKENRREDGLYHSYNLLKFSENACTLSHLYEMLEGQVAVLSSGALSEDEALNVLEALRNSKIYREDQNSYMLYPERDLPKFLEKNIIPAEAVETSLILKKELEMGSRRFVEKDVNGRYRFNGQFRNAKEIMDALSKVDTYKYEDIQAVGEIFSNLFDHHAFTGRSGTFFKYEGLGSIYWHMVSKLVLAAKENHDRAVLRGAADEADQLTKHFRELKEGIGVTKSPVNYGAFPTDAYSHTPSFAGVQQPGMTGQVKEDIITRFSELGVFVSQGEISFAPTLLSEEEFIKSPVDWMLPGRKLDIRENQLGFTLCSVPVIYECTDHDAVSVFYENGDRYTFENCLKLNREISSSIFRREAKFDKIIVQINWEKVKNKR</sequence>
<evidence type="ECO:0008006" key="3">
    <source>
        <dbReference type="Google" id="ProtNLM"/>
    </source>
</evidence>
<keyword evidence="2" id="KW-1185">Reference proteome</keyword>